<keyword evidence="1" id="KW-0812">Transmembrane</keyword>
<evidence type="ECO:0000313" key="3">
    <source>
        <dbReference type="Proteomes" id="UP000190285"/>
    </source>
</evidence>
<gene>
    <name evidence="2" type="ORF">SAMN02194393_04686</name>
</gene>
<dbReference type="AlphaFoldDB" id="A0A1T5MGE0"/>
<dbReference type="Pfam" id="PF18910">
    <property type="entry name" value="DUF5665"/>
    <property type="match status" value="1"/>
</dbReference>
<protein>
    <submittedName>
        <fullName evidence="2">Uncharacterized protein</fullName>
    </submittedName>
</protein>
<dbReference type="Proteomes" id="UP000190285">
    <property type="component" value="Unassembled WGS sequence"/>
</dbReference>
<feature type="transmembrane region" description="Helical" evidence="1">
    <location>
        <begin position="46"/>
        <end position="68"/>
    </location>
</feature>
<keyword evidence="1" id="KW-1133">Transmembrane helix</keyword>
<accession>A0A1T5MGE0</accession>
<sequence length="92" mass="10400">MDDKRKSSIESKIENLSIALEKTKISEYTEIINNPRRLLLVNFVGGLARGLGMAIGFTLLAAVLIHFIRQMVNLPLLGKYIAELLNIIENYR</sequence>
<keyword evidence="1" id="KW-0472">Membrane</keyword>
<dbReference type="InterPro" id="IPR043723">
    <property type="entry name" value="DUF5665"/>
</dbReference>
<dbReference type="STRING" id="36842.SAMN02194393_04686"/>
<dbReference type="RefSeq" id="WP_244282217.1">
    <property type="nucleotide sequence ID" value="NZ_FUZT01000015.1"/>
</dbReference>
<reference evidence="2 3" key="1">
    <citation type="submission" date="2017-02" db="EMBL/GenBank/DDBJ databases">
        <authorList>
            <person name="Peterson S.W."/>
        </authorList>
    </citation>
    <scope>NUCLEOTIDE SEQUENCE [LARGE SCALE GENOMIC DNA]</scope>
    <source>
        <strain evidence="2 3">M1</strain>
    </source>
</reference>
<proteinExistence type="predicted"/>
<organism evidence="2 3">
    <name type="scientific">Maledivibacter halophilus</name>
    <dbReference type="NCBI Taxonomy" id="36842"/>
    <lineage>
        <taxon>Bacteria</taxon>
        <taxon>Bacillati</taxon>
        <taxon>Bacillota</taxon>
        <taxon>Clostridia</taxon>
        <taxon>Peptostreptococcales</taxon>
        <taxon>Caminicellaceae</taxon>
        <taxon>Maledivibacter</taxon>
    </lineage>
</organism>
<evidence type="ECO:0000313" key="2">
    <source>
        <dbReference type="EMBL" id="SKC87297.1"/>
    </source>
</evidence>
<dbReference type="EMBL" id="FUZT01000015">
    <property type="protein sequence ID" value="SKC87297.1"/>
    <property type="molecule type" value="Genomic_DNA"/>
</dbReference>
<name>A0A1T5MGE0_9FIRM</name>
<keyword evidence="3" id="KW-1185">Reference proteome</keyword>
<evidence type="ECO:0000256" key="1">
    <source>
        <dbReference type="SAM" id="Phobius"/>
    </source>
</evidence>